<proteinExistence type="predicted"/>
<protein>
    <submittedName>
        <fullName evidence="1">Uncharacterized protein</fullName>
    </submittedName>
</protein>
<keyword evidence="2" id="KW-1185">Reference proteome</keyword>
<comment type="caution">
    <text evidence="1">The sequence shown here is derived from an EMBL/GenBank/DDBJ whole genome shotgun (WGS) entry which is preliminary data.</text>
</comment>
<organism evidence="1 2">
    <name type="scientific">Portunus trituberculatus</name>
    <name type="common">Swimming crab</name>
    <name type="synonym">Neptunus trituberculatus</name>
    <dbReference type="NCBI Taxonomy" id="210409"/>
    <lineage>
        <taxon>Eukaryota</taxon>
        <taxon>Metazoa</taxon>
        <taxon>Ecdysozoa</taxon>
        <taxon>Arthropoda</taxon>
        <taxon>Crustacea</taxon>
        <taxon>Multicrustacea</taxon>
        <taxon>Malacostraca</taxon>
        <taxon>Eumalacostraca</taxon>
        <taxon>Eucarida</taxon>
        <taxon>Decapoda</taxon>
        <taxon>Pleocyemata</taxon>
        <taxon>Brachyura</taxon>
        <taxon>Eubrachyura</taxon>
        <taxon>Portunoidea</taxon>
        <taxon>Portunidae</taxon>
        <taxon>Portuninae</taxon>
        <taxon>Portunus</taxon>
    </lineage>
</organism>
<name>A0A5B7I6N4_PORTR</name>
<dbReference type="AlphaFoldDB" id="A0A5B7I6N4"/>
<evidence type="ECO:0000313" key="2">
    <source>
        <dbReference type="Proteomes" id="UP000324222"/>
    </source>
</evidence>
<evidence type="ECO:0000313" key="1">
    <source>
        <dbReference type="EMBL" id="MPC77566.1"/>
    </source>
</evidence>
<sequence length="20" mass="2015">MATCDGVCCCVATVRHGGCE</sequence>
<dbReference type="Proteomes" id="UP000324222">
    <property type="component" value="Unassembled WGS sequence"/>
</dbReference>
<gene>
    <name evidence="1" type="ORF">E2C01_072023</name>
</gene>
<dbReference type="EMBL" id="VSRR010046155">
    <property type="protein sequence ID" value="MPC77566.1"/>
    <property type="molecule type" value="Genomic_DNA"/>
</dbReference>
<reference evidence="1 2" key="1">
    <citation type="submission" date="2019-05" db="EMBL/GenBank/DDBJ databases">
        <title>Another draft genome of Portunus trituberculatus and its Hox gene families provides insights of decapod evolution.</title>
        <authorList>
            <person name="Jeong J.-H."/>
            <person name="Song I."/>
            <person name="Kim S."/>
            <person name="Choi T."/>
            <person name="Kim D."/>
            <person name="Ryu S."/>
            <person name="Kim W."/>
        </authorList>
    </citation>
    <scope>NUCLEOTIDE SEQUENCE [LARGE SCALE GENOMIC DNA]</scope>
    <source>
        <tissue evidence="1">Muscle</tissue>
    </source>
</reference>
<accession>A0A5B7I6N4</accession>